<dbReference type="InterPro" id="IPR003593">
    <property type="entry name" value="AAA+_ATPase"/>
</dbReference>
<dbReference type="EMBL" id="JBHSPH010000004">
    <property type="protein sequence ID" value="MFC5863398.1"/>
    <property type="molecule type" value="Genomic_DNA"/>
</dbReference>
<evidence type="ECO:0000259" key="4">
    <source>
        <dbReference type="PROSITE" id="PS50893"/>
    </source>
</evidence>
<dbReference type="PROSITE" id="PS50893">
    <property type="entry name" value="ABC_TRANSPORTER_2"/>
    <property type="match status" value="1"/>
</dbReference>
<dbReference type="Pfam" id="PF00005">
    <property type="entry name" value="ABC_tran"/>
    <property type="match status" value="1"/>
</dbReference>
<dbReference type="InterPro" id="IPR050093">
    <property type="entry name" value="ABC_SmlMolc_Importer"/>
</dbReference>
<gene>
    <name evidence="5" type="ORF">ACFPT7_13925</name>
</gene>
<keyword evidence="6" id="KW-1185">Reference proteome</keyword>
<dbReference type="InterPro" id="IPR003439">
    <property type="entry name" value="ABC_transporter-like_ATP-bd"/>
</dbReference>
<evidence type="ECO:0000256" key="1">
    <source>
        <dbReference type="ARBA" id="ARBA00022448"/>
    </source>
</evidence>
<protein>
    <submittedName>
        <fullName evidence="5">ABC transporter ATP-binding protein</fullName>
    </submittedName>
</protein>
<keyword evidence="1" id="KW-0813">Transport</keyword>
<evidence type="ECO:0000256" key="3">
    <source>
        <dbReference type="ARBA" id="ARBA00022840"/>
    </source>
</evidence>
<feature type="domain" description="ABC transporter" evidence="4">
    <location>
        <begin position="1"/>
        <end position="232"/>
    </location>
</feature>
<dbReference type="Proteomes" id="UP001596091">
    <property type="component" value="Unassembled WGS sequence"/>
</dbReference>
<dbReference type="PANTHER" id="PTHR42781">
    <property type="entry name" value="SPERMIDINE/PUTRESCINE IMPORT ATP-BINDING PROTEIN POTA"/>
    <property type="match status" value="1"/>
</dbReference>
<evidence type="ECO:0000313" key="6">
    <source>
        <dbReference type="Proteomes" id="UP001596091"/>
    </source>
</evidence>
<dbReference type="SUPFAM" id="SSF52540">
    <property type="entry name" value="P-loop containing nucleoside triphosphate hydrolases"/>
    <property type="match status" value="1"/>
</dbReference>
<dbReference type="InterPro" id="IPR027417">
    <property type="entry name" value="P-loop_NTPase"/>
</dbReference>
<dbReference type="InterPro" id="IPR017871">
    <property type="entry name" value="ABC_transporter-like_CS"/>
</dbReference>
<sequence>MLELDIKAHRGQFALAASCRLVSPWTVLFGPSGAGKSTILRLIAGLDHPDQARIVLDDQLLTDTASNRHIKPGPSRCGLVTQRPALFPHISVAENIGYGITNLTSTECSQRIESTLALVGANDLSHRPVHALSGGESQRIALARALAPQPRLLLLDEPLSAVGSDARDAILSRLRTWLAEHKIQTILVTHDVIDALTTDAEVALMQEGRITALGPAADVLAAERNRLLSRLQMSQSN</sequence>
<organism evidence="5 6">
    <name type="scientific">Acidicapsa dinghuensis</name>
    <dbReference type="NCBI Taxonomy" id="2218256"/>
    <lineage>
        <taxon>Bacteria</taxon>
        <taxon>Pseudomonadati</taxon>
        <taxon>Acidobacteriota</taxon>
        <taxon>Terriglobia</taxon>
        <taxon>Terriglobales</taxon>
        <taxon>Acidobacteriaceae</taxon>
        <taxon>Acidicapsa</taxon>
    </lineage>
</organism>
<dbReference type="Gene3D" id="3.40.50.300">
    <property type="entry name" value="P-loop containing nucleotide triphosphate hydrolases"/>
    <property type="match status" value="1"/>
</dbReference>
<evidence type="ECO:0000313" key="5">
    <source>
        <dbReference type="EMBL" id="MFC5863398.1"/>
    </source>
</evidence>
<comment type="caution">
    <text evidence="5">The sequence shown here is derived from an EMBL/GenBank/DDBJ whole genome shotgun (WGS) entry which is preliminary data.</text>
</comment>
<keyword evidence="2" id="KW-0547">Nucleotide-binding</keyword>
<accession>A0ABW1EK86</accession>
<name>A0ABW1EK86_9BACT</name>
<keyword evidence="3 5" id="KW-0067">ATP-binding</keyword>
<dbReference type="RefSeq" id="WP_263341295.1">
    <property type="nucleotide sequence ID" value="NZ_JAGSYH010000007.1"/>
</dbReference>
<dbReference type="SMART" id="SM00382">
    <property type="entry name" value="AAA"/>
    <property type="match status" value="1"/>
</dbReference>
<dbReference type="GO" id="GO:0005524">
    <property type="term" value="F:ATP binding"/>
    <property type="evidence" value="ECO:0007669"/>
    <property type="project" value="UniProtKB-KW"/>
</dbReference>
<evidence type="ECO:0000256" key="2">
    <source>
        <dbReference type="ARBA" id="ARBA00022741"/>
    </source>
</evidence>
<dbReference type="PANTHER" id="PTHR42781:SF4">
    <property type="entry name" value="SPERMIDINE_PUTRESCINE IMPORT ATP-BINDING PROTEIN POTA"/>
    <property type="match status" value="1"/>
</dbReference>
<reference evidence="6" key="1">
    <citation type="journal article" date="2019" name="Int. J. Syst. Evol. Microbiol.">
        <title>The Global Catalogue of Microorganisms (GCM) 10K type strain sequencing project: providing services to taxonomists for standard genome sequencing and annotation.</title>
        <authorList>
            <consortium name="The Broad Institute Genomics Platform"/>
            <consortium name="The Broad Institute Genome Sequencing Center for Infectious Disease"/>
            <person name="Wu L."/>
            <person name="Ma J."/>
        </authorList>
    </citation>
    <scope>NUCLEOTIDE SEQUENCE [LARGE SCALE GENOMIC DNA]</scope>
    <source>
        <strain evidence="6">JCM 4087</strain>
    </source>
</reference>
<dbReference type="PROSITE" id="PS00211">
    <property type="entry name" value="ABC_TRANSPORTER_1"/>
    <property type="match status" value="1"/>
</dbReference>
<proteinExistence type="predicted"/>